<feature type="signal peptide" evidence="1">
    <location>
        <begin position="1"/>
        <end position="28"/>
    </location>
</feature>
<keyword evidence="1" id="KW-0732">Signal</keyword>
<dbReference type="Proteomes" id="UP001595765">
    <property type="component" value="Unassembled WGS sequence"/>
</dbReference>
<organism evidence="2 3">
    <name type="scientific">Streptomyces polygonati</name>
    <dbReference type="NCBI Taxonomy" id="1617087"/>
    <lineage>
        <taxon>Bacteria</taxon>
        <taxon>Bacillati</taxon>
        <taxon>Actinomycetota</taxon>
        <taxon>Actinomycetes</taxon>
        <taxon>Kitasatosporales</taxon>
        <taxon>Streptomycetaceae</taxon>
        <taxon>Streptomyces</taxon>
    </lineage>
</organism>
<dbReference type="RefSeq" id="WP_386427909.1">
    <property type="nucleotide sequence ID" value="NZ_JBHSBB010000008.1"/>
</dbReference>
<feature type="chain" id="PRO_5047106581" evidence="1">
    <location>
        <begin position="29"/>
        <end position="346"/>
    </location>
</feature>
<gene>
    <name evidence="2" type="ORF">ACFO3J_09050</name>
</gene>
<keyword evidence="3" id="KW-1185">Reference proteome</keyword>
<evidence type="ECO:0000313" key="3">
    <source>
        <dbReference type="Proteomes" id="UP001595765"/>
    </source>
</evidence>
<evidence type="ECO:0000313" key="2">
    <source>
        <dbReference type="EMBL" id="MFC4031623.1"/>
    </source>
</evidence>
<proteinExistence type="predicted"/>
<dbReference type="Pfam" id="PF19559">
    <property type="entry name" value="DUF6081"/>
    <property type="match status" value="1"/>
</dbReference>
<dbReference type="InterPro" id="IPR045727">
    <property type="entry name" value="DUF6081"/>
</dbReference>
<comment type="caution">
    <text evidence="2">The sequence shown here is derived from an EMBL/GenBank/DDBJ whole genome shotgun (WGS) entry which is preliminary data.</text>
</comment>
<dbReference type="EMBL" id="JBHSBB010000008">
    <property type="protein sequence ID" value="MFC4031623.1"/>
    <property type="molecule type" value="Genomic_DNA"/>
</dbReference>
<evidence type="ECO:0000256" key="1">
    <source>
        <dbReference type="SAM" id="SignalP"/>
    </source>
</evidence>
<accession>A0ABV8HHT2</accession>
<reference evidence="3" key="1">
    <citation type="journal article" date="2019" name="Int. J. Syst. Evol. Microbiol.">
        <title>The Global Catalogue of Microorganisms (GCM) 10K type strain sequencing project: providing services to taxonomists for standard genome sequencing and annotation.</title>
        <authorList>
            <consortium name="The Broad Institute Genomics Platform"/>
            <consortium name="The Broad Institute Genome Sequencing Center for Infectious Disease"/>
            <person name="Wu L."/>
            <person name="Ma J."/>
        </authorList>
    </citation>
    <scope>NUCLEOTIDE SEQUENCE [LARGE SCALE GENOMIC DNA]</scope>
    <source>
        <strain evidence="3">CGMCC 4.7237</strain>
    </source>
</reference>
<sequence>MRRTRTAGIRVLAVLAAVAFLPAAPAEAGPHPSDRTLFHDDFRSGFDTTTTWLPQSSGGLPAGDGIPSTSGAGLTVVPTGTNPATGRPAFVATSAQDSAAGGTADHVKWLAFPQHIAGTGLPGFDVPATGSLTCSITMSGRSYGVDRQPFGPAVTDPHSDVRLAAADMVTADFETNAVFDWSVTDTRIYAVYERLRTPGSSYAAYSYAVPIARRTPGEQDAYAVRIDKGGTRVTWLLNGKAVMSTARIGYRVFDRADMLMDHGGTEQPVTLRQLTCGMGMFTVLDATGPDGRALVKLDSTPGFYYSTLRGQPRPQTFVDTASLASDRLWGQGEVLKVRSVDVTARG</sequence>
<protein>
    <submittedName>
        <fullName evidence="2">DUF6081 family protein</fullName>
    </submittedName>
</protein>
<name>A0ABV8HHT2_9ACTN</name>